<dbReference type="SUPFAM" id="SSF50952">
    <property type="entry name" value="Soluble quinoprotein glucose dehydrogenase"/>
    <property type="match status" value="1"/>
</dbReference>
<feature type="domain" description="Glucose/Sorbosone dehydrogenase" evidence="1">
    <location>
        <begin position="87"/>
        <end position="409"/>
    </location>
</feature>
<dbReference type="Pfam" id="PF07995">
    <property type="entry name" value="GSDH"/>
    <property type="match status" value="1"/>
</dbReference>
<proteinExistence type="predicted"/>
<reference evidence="2 3" key="2">
    <citation type="journal article" date="2017" name="Genome Biol. Evol.">
        <title>Trajectories and Drivers of Genome Evolution in Surface-Associated Marine Phaeobacter.</title>
        <authorList>
            <person name="Freese H.M."/>
            <person name="Sikorski J."/>
            <person name="Bunk B."/>
            <person name="Scheuner C."/>
            <person name="Meier-Kolthoff J.P."/>
            <person name="Sproer C."/>
            <person name="Gram L."/>
            <person name="Overmann J."/>
        </authorList>
    </citation>
    <scope>NUCLEOTIDE SEQUENCE [LARGE SCALE GENOMIC DNA]</scope>
    <source>
        <strain evidence="2 3">P36</strain>
    </source>
</reference>
<keyword evidence="3" id="KW-1185">Reference proteome</keyword>
<dbReference type="InterPro" id="IPR011042">
    <property type="entry name" value="6-blade_b-propeller_TolB-like"/>
</dbReference>
<name>A0ABM6PDJ2_9RHOB</name>
<dbReference type="Gene3D" id="2.120.10.30">
    <property type="entry name" value="TolB, C-terminal domain"/>
    <property type="match status" value="1"/>
</dbReference>
<organism evidence="2 3">
    <name type="scientific">Phaeobacter piscinae</name>
    <dbReference type="NCBI Taxonomy" id="1580596"/>
    <lineage>
        <taxon>Bacteria</taxon>
        <taxon>Pseudomonadati</taxon>
        <taxon>Pseudomonadota</taxon>
        <taxon>Alphaproteobacteria</taxon>
        <taxon>Rhodobacterales</taxon>
        <taxon>Roseobacteraceae</taxon>
        <taxon>Phaeobacter</taxon>
    </lineage>
</organism>
<dbReference type="EMBL" id="CP010643">
    <property type="protein sequence ID" value="ATG35660.1"/>
    <property type="molecule type" value="Genomic_DNA"/>
</dbReference>
<dbReference type="Proteomes" id="UP000218891">
    <property type="component" value="Chromosome"/>
</dbReference>
<reference evidence="2 3" key="1">
    <citation type="journal article" date="2017" name="Front. Microbiol.">
        <title>Phaeobacter piscinae sp. nov., a species of the Roseobacter group and potential aquaculture probiont.</title>
        <authorList>
            <person name="Sonnenschein E.C."/>
            <person name="Phippen C.B.W."/>
            <person name="Nielsen K.F."/>
            <person name="Mateiu R.V."/>
            <person name="Melchiorsen J."/>
            <person name="Gram L."/>
            <person name="Overmann J."/>
            <person name="Freese H.M."/>
        </authorList>
    </citation>
    <scope>NUCLEOTIDE SEQUENCE [LARGE SCALE GENOMIC DNA]</scope>
    <source>
        <strain evidence="2 3">P36</strain>
    </source>
</reference>
<evidence type="ECO:0000313" key="3">
    <source>
        <dbReference type="Proteomes" id="UP000218891"/>
    </source>
</evidence>
<dbReference type="PANTHER" id="PTHR19328:SF75">
    <property type="entry name" value="ALDOSE SUGAR DEHYDROGENASE YLII"/>
    <property type="match status" value="1"/>
</dbReference>
<dbReference type="InterPro" id="IPR012938">
    <property type="entry name" value="Glc/Sorbosone_DH"/>
</dbReference>
<sequence>MRRPAIRRIQICHSHIYPGRSSAAALGRLRIPFSGRRSSSRRGGITSWLVRITSGAAVLLALATGASAEALSSSQGALRIEKMAQGLDIPWGFDFLPDGSLLITERAGNLRLLSDGRLTQIKGTPKVADQGQGGLLDVMVPKTFAQTRQIYLTYAKRVGRGATTAVATGQLARRNTQLQGLRDIFVAAPAVSSGRHFGSRLAEGPDGHIYVTLGDRGDRQSAQVLASHQGSILRLTPEGSVPRSNPLIKRRGAQPEIWSYGHRNPQGLSFAADGSLWSVEHGARGGDEVNRIEKGANYGWPIISYGRHYSGLKIGEVTEKPGLKQPEYYWDPSIAPSNLLVYSGKMWPEWRGDIFVGSLKFDYIARLSGAPLKEVEQIKSNQTGRVRDLREAPDGSLWFASETDGAIYRLSR</sequence>
<evidence type="ECO:0000313" key="2">
    <source>
        <dbReference type="EMBL" id="ATG35660.1"/>
    </source>
</evidence>
<reference evidence="2 3" key="3">
    <citation type="journal article" date="2017" name="Int. J. Syst. Evol. Microbiol.">
        <title>Adaptation of Surface-Associated Bacteria to the Open Ocean: A Genomically Distinct Subpopulation of Phaeobacter gallaeciensis Colonizes Pacific Mesozooplankton.</title>
        <authorList>
            <person name="Freese H.M."/>
            <person name="Methner A."/>
            <person name="Overmann J."/>
        </authorList>
    </citation>
    <scope>NUCLEOTIDE SEQUENCE [LARGE SCALE GENOMIC DNA]</scope>
    <source>
        <strain evidence="2 3">P36</strain>
    </source>
</reference>
<dbReference type="InterPro" id="IPR011041">
    <property type="entry name" value="Quinoprot_gluc/sorb_DH_b-prop"/>
</dbReference>
<dbReference type="PANTHER" id="PTHR19328">
    <property type="entry name" value="HEDGEHOG-INTERACTING PROTEIN"/>
    <property type="match status" value="1"/>
</dbReference>
<reference evidence="2 3" key="4">
    <citation type="journal article" date="2018" name="Environ. Microbiol. Rep.">
        <title>Phylogenetic distribution of roseobacticides in the Roseobacter group and their effect on microalgae.</title>
        <authorList>
            <person name="Sonnenschein E.C."/>
            <person name="Phippen C.B."/>
            <person name="Bentzon-Tilia M."/>
            <person name="Rasmussen S.A."/>
            <person name="Nielsen K.F."/>
            <person name="Gram L."/>
        </authorList>
    </citation>
    <scope>NUCLEOTIDE SEQUENCE [LARGE SCALE GENOMIC DNA]</scope>
    <source>
        <strain evidence="2 3">P36</strain>
    </source>
</reference>
<gene>
    <name evidence="2" type="ORF">PhaeoP36_01513</name>
</gene>
<accession>A0ABM6PDJ2</accession>
<protein>
    <submittedName>
        <fullName evidence="2">Glucose/sorbosone dehydrogenase</fullName>
    </submittedName>
</protein>
<evidence type="ECO:0000259" key="1">
    <source>
        <dbReference type="Pfam" id="PF07995"/>
    </source>
</evidence>